<dbReference type="InterPro" id="IPR028976">
    <property type="entry name" value="CheC-like_sf"/>
</dbReference>
<dbReference type="InterPro" id="IPR028051">
    <property type="entry name" value="CheX-like_dom"/>
</dbReference>
<keyword evidence="4" id="KW-1185">Reference proteome</keyword>
<reference evidence="3 4" key="1">
    <citation type="submission" date="2024-03" db="EMBL/GenBank/DDBJ databases">
        <title>Ignisphaera cupida sp. nov., a hyperthermophilic hydrolytic archaeon from a hot spring of Kamchatka, and proposal of Ignisphaeraceae fam. nov.</title>
        <authorList>
            <person name="Podosokorskaya O.A."/>
            <person name="Elcheninov A.G."/>
            <person name="Maltseva A.I."/>
            <person name="Zayulina K.S."/>
            <person name="Novikov A."/>
            <person name="Merkel A.Y."/>
        </authorList>
    </citation>
    <scope>NUCLEOTIDE SEQUENCE [LARGE SCALE GENOMIC DNA]</scope>
    <source>
        <strain evidence="3 4">38H-sp</strain>
    </source>
</reference>
<name>A0ABU9UE16_9SPIR</name>
<dbReference type="SUPFAM" id="SSF103039">
    <property type="entry name" value="CheC-like"/>
    <property type="match status" value="1"/>
</dbReference>
<proteinExistence type="predicted"/>
<evidence type="ECO:0000313" key="3">
    <source>
        <dbReference type="EMBL" id="MEM5948913.1"/>
    </source>
</evidence>
<gene>
    <name evidence="3" type="ORF">WKV44_10210</name>
</gene>
<dbReference type="Gene3D" id="3.40.1550.10">
    <property type="entry name" value="CheC-like"/>
    <property type="match status" value="1"/>
</dbReference>
<dbReference type="CDD" id="cd17906">
    <property type="entry name" value="CheX"/>
    <property type="match status" value="1"/>
</dbReference>
<dbReference type="EMBL" id="JBCHKQ010000007">
    <property type="protein sequence ID" value="MEM5948913.1"/>
    <property type="molecule type" value="Genomic_DNA"/>
</dbReference>
<protein>
    <submittedName>
        <fullName evidence="3">Chemotaxis protein CheX</fullName>
    </submittedName>
</protein>
<evidence type="ECO:0000313" key="4">
    <source>
        <dbReference type="Proteomes" id="UP001466331"/>
    </source>
</evidence>
<evidence type="ECO:0000259" key="2">
    <source>
        <dbReference type="Pfam" id="PF13690"/>
    </source>
</evidence>
<comment type="caution">
    <text evidence="3">The sequence shown here is derived from an EMBL/GenBank/DDBJ whole genome shotgun (WGS) entry which is preliminary data.</text>
</comment>
<sequence>MEQKIKTILAESLRDILKETKIKTKQTIDPEEKNTKTEIISSLGIVGKYKGYGLLFFDKNTALKFTTEASRALGYALEGTTLTELHRSFILEFTNQLFGRLVSKLSTIGIDSMLTPPSLLMGNNLNPISIAKAQETTAKIEGNFGKIFIKLILKNK</sequence>
<accession>A0ABU9UE16</accession>
<feature type="domain" description="Chemotaxis phosphatase CheX-like" evidence="2">
    <location>
        <begin position="40"/>
        <end position="126"/>
    </location>
</feature>
<dbReference type="Pfam" id="PF13690">
    <property type="entry name" value="CheX"/>
    <property type="match status" value="1"/>
</dbReference>
<keyword evidence="1" id="KW-0145">Chemotaxis</keyword>
<dbReference type="RefSeq" id="WP_420070365.1">
    <property type="nucleotide sequence ID" value="NZ_JBCHKQ010000007.1"/>
</dbReference>
<dbReference type="Proteomes" id="UP001466331">
    <property type="component" value="Unassembled WGS sequence"/>
</dbReference>
<evidence type="ECO:0000256" key="1">
    <source>
        <dbReference type="ARBA" id="ARBA00022500"/>
    </source>
</evidence>
<organism evidence="3 4">
    <name type="scientific">Rarispira pelagica</name>
    <dbReference type="NCBI Taxonomy" id="3141764"/>
    <lineage>
        <taxon>Bacteria</taxon>
        <taxon>Pseudomonadati</taxon>
        <taxon>Spirochaetota</taxon>
        <taxon>Spirochaetia</taxon>
        <taxon>Winmispirales</taxon>
        <taxon>Winmispiraceae</taxon>
        <taxon>Rarispira</taxon>
    </lineage>
</organism>